<proteinExistence type="predicted"/>
<protein>
    <submittedName>
        <fullName evidence="2">DUF58 domain-containing protein</fullName>
    </submittedName>
</protein>
<reference evidence="2 3" key="1">
    <citation type="journal article" date="2019" name="Int. J. Syst. Evol. Microbiol.">
        <title>The Global Catalogue of Microorganisms (GCM) 10K type strain sequencing project: providing services to taxonomists for standard genome sequencing and annotation.</title>
        <authorList>
            <consortium name="The Broad Institute Genomics Platform"/>
            <consortium name="The Broad Institute Genome Sequencing Center for Infectious Disease"/>
            <person name="Wu L."/>
            <person name="Ma J."/>
        </authorList>
    </citation>
    <scope>NUCLEOTIDE SEQUENCE [LARGE SCALE GENOMIC DNA]</scope>
    <source>
        <strain evidence="2 3">JCM 15503</strain>
    </source>
</reference>
<accession>A0ABN1KI88</accession>
<name>A0ABN1KI88_9BURK</name>
<comment type="caution">
    <text evidence="2">The sequence shown here is derived from an EMBL/GenBank/DDBJ whole genome shotgun (WGS) entry which is preliminary data.</text>
</comment>
<organism evidence="2 3">
    <name type="scientific">Ideonella azotifigens</name>
    <dbReference type="NCBI Taxonomy" id="513160"/>
    <lineage>
        <taxon>Bacteria</taxon>
        <taxon>Pseudomonadati</taxon>
        <taxon>Pseudomonadota</taxon>
        <taxon>Betaproteobacteria</taxon>
        <taxon>Burkholderiales</taxon>
        <taxon>Sphaerotilaceae</taxon>
        <taxon>Ideonella</taxon>
    </lineage>
</organism>
<dbReference type="RefSeq" id="WP_231012952.1">
    <property type="nucleotide sequence ID" value="NZ_BAAAEW010000045.1"/>
</dbReference>
<evidence type="ECO:0000313" key="2">
    <source>
        <dbReference type="EMBL" id="GAA0767172.1"/>
    </source>
</evidence>
<evidence type="ECO:0000313" key="3">
    <source>
        <dbReference type="Proteomes" id="UP001500279"/>
    </source>
</evidence>
<dbReference type="Proteomes" id="UP001500279">
    <property type="component" value="Unassembled WGS sequence"/>
</dbReference>
<dbReference type="EMBL" id="BAAAEW010000045">
    <property type="protein sequence ID" value="GAA0767172.1"/>
    <property type="molecule type" value="Genomic_DNA"/>
</dbReference>
<keyword evidence="1" id="KW-1133">Transmembrane helix</keyword>
<evidence type="ECO:0000256" key="1">
    <source>
        <dbReference type="SAM" id="Phobius"/>
    </source>
</evidence>
<sequence length="331" mass="36363">MSTASTLPAIESARGGPRARLRHWWLSRLPATDQWTLGQRNIYIVPTRAGLAFCATLVVLLVATINYQLNLGYALTFLLAGSALASMHMTHGTLRGLTLHMRPPAATFAGQPLVMEIVLTNPGRTRHGLGLGTEADWGSQPLAWAEAPAQGQGSVTVSCIAAKRGRVTVPPLRIESRFPFGLFRAWSIWRPNGQVWVYPAPETPSAELPPVEPVPAVGPRTMATSGAEFEGVRPWQRGDSLRQVVWKKVARSGEMVSRESRQGARQQLWLDWRQTPLGDPETRLSRLAAWVLAAEQRGLDYGLRLPGHELPCDHGPTQRDAALRMLAEWSA</sequence>
<dbReference type="PANTHER" id="PTHR34351">
    <property type="entry name" value="SLR1927 PROTEIN-RELATED"/>
    <property type="match status" value="1"/>
</dbReference>
<feature type="transmembrane region" description="Helical" evidence="1">
    <location>
        <begin position="73"/>
        <end position="94"/>
    </location>
</feature>
<keyword evidence="1" id="KW-0472">Membrane</keyword>
<keyword evidence="3" id="KW-1185">Reference proteome</keyword>
<dbReference type="PANTHER" id="PTHR34351:SF1">
    <property type="entry name" value="SLR1927 PROTEIN"/>
    <property type="match status" value="1"/>
</dbReference>
<keyword evidence="1" id="KW-0812">Transmembrane</keyword>
<gene>
    <name evidence="2" type="ORF">GCM10009107_55890</name>
</gene>
<feature type="transmembrane region" description="Helical" evidence="1">
    <location>
        <begin position="49"/>
        <end position="67"/>
    </location>
</feature>